<dbReference type="EMBL" id="CAUJNA010000995">
    <property type="protein sequence ID" value="CAJ1383193.1"/>
    <property type="molecule type" value="Genomic_DNA"/>
</dbReference>
<gene>
    <name evidence="3" type="ORF">EVOR1521_LOCUS10373</name>
</gene>
<protein>
    <recommendedName>
        <fullName evidence="2">Cupin-like domain-containing protein</fullName>
    </recommendedName>
</protein>
<dbReference type="SUPFAM" id="SSF51197">
    <property type="entry name" value="Clavaminate synthase-like"/>
    <property type="match status" value="1"/>
</dbReference>
<dbReference type="AlphaFoldDB" id="A0AA36MYD4"/>
<dbReference type="Proteomes" id="UP001178507">
    <property type="component" value="Unassembled WGS sequence"/>
</dbReference>
<dbReference type="PANTHER" id="PTHR12461">
    <property type="entry name" value="HYPOXIA-INDUCIBLE FACTOR 1 ALPHA INHIBITOR-RELATED"/>
    <property type="match status" value="1"/>
</dbReference>
<name>A0AA36MYD4_9DINO</name>
<accession>A0AA36MYD4</accession>
<dbReference type="PANTHER" id="PTHR12461:SF105">
    <property type="entry name" value="HYPOXIA-INDUCIBLE FACTOR 1-ALPHA INHIBITOR"/>
    <property type="match status" value="1"/>
</dbReference>
<dbReference type="Pfam" id="PF13621">
    <property type="entry name" value="Cupin_8"/>
    <property type="match status" value="1"/>
</dbReference>
<evidence type="ECO:0000313" key="3">
    <source>
        <dbReference type="EMBL" id="CAJ1383193.1"/>
    </source>
</evidence>
<comment type="caution">
    <text evidence="3">The sequence shown here is derived from an EMBL/GenBank/DDBJ whole genome shotgun (WGS) entry which is preliminary data.</text>
</comment>
<dbReference type="InterPro" id="IPR041667">
    <property type="entry name" value="Cupin_8"/>
</dbReference>
<feature type="signal peptide" evidence="1">
    <location>
        <begin position="1"/>
        <end position="21"/>
    </location>
</feature>
<evidence type="ECO:0000259" key="2">
    <source>
        <dbReference type="Pfam" id="PF13621"/>
    </source>
</evidence>
<feature type="chain" id="PRO_5041293094" description="Cupin-like domain-containing protein" evidence="1">
    <location>
        <begin position="22"/>
        <end position="403"/>
    </location>
</feature>
<keyword evidence="4" id="KW-1185">Reference proteome</keyword>
<reference evidence="3" key="1">
    <citation type="submission" date="2023-08" db="EMBL/GenBank/DDBJ databases">
        <authorList>
            <person name="Chen Y."/>
            <person name="Shah S."/>
            <person name="Dougan E. K."/>
            <person name="Thang M."/>
            <person name="Chan C."/>
        </authorList>
    </citation>
    <scope>NUCLEOTIDE SEQUENCE</scope>
</reference>
<organism evidence="3 4">
    <name type="scientific">Effrenium voratum</name>
    <dbReference type="NCBI Taxonomy" id="2562239"/>
    <lineage>
        <taxon>Eukaryota</taxon>
        <taxon>Sar</taxon>
        <taxon>Alveolata</taxon>
        <taxon>Dinophyceae</taxon>
        <taxon>Suessiales</taxon>
        <taxon>Symbiodiniaceae</taxon>
        <taxon>Effrenium</taxon>
    </lineage>
</organism>
<sequence>MKSVPVALGLAVAAWICGTQSAQWRVQSALNVIWRTLGRDKRLSRVYNHTFADYGTYNFTSRAWPGIDRRSLASLTADEFRERYVEGRTPVILTDISPLREWSLERLRKECGRMEVSFARRYSAGLRAIPEWARRIFLDPRTIKAYNKSTAEIIDAMHAEKTLQEYLSSLESDKEAILTAKDNINLYGGNIVDYLFPVMLSAQHIDKHDCRPLMQEGNRVLSRLIEFAAEAREDRPTYASMHPVLFVAPAGSRAIPLHQHGPFNDNLLWMLHGTKKVVVVSPSSTRSLYERPEFGGSEYADRVFSADVLQPDEGSQPDVRHARALEGYVSAGELIYLPVNVPHAIETTDDNTSVMLAWQMPVPGIARMFFKKSCSYLEELQDYPPWAKKCAALEEIMNREDAR</sequence>
<evidence type="ECO:0000256" key="1">
    <source>
        <dbReference type="SAM" id="SignalP"/>
    </source>
</evidence>
<evidence type="ECO:0000313" key="4">
    <source>
        <dbReference type="Proteomes" id="UP001178507"/>
    </source>
</evidence>
<feature type="domain" description="Cupin-like" evidence="2">
    <location>
        <begin position="78"/>
        <end position="361"/>
    </location>
</feature>
<proteinExistence type="predicted"/>
<dbReference type="Gene3D" id="2.60.120.650">
    <property type="entry name" value="Cupin"/>
    <property type="match status" value="1"/>
</dbReference>
<keyword evidence="1" id="KW-0732">Signal</keyword>